<dbReference type="PANTHER" id="PTHR37938:SF1">
    <property type="entry name" value="BLL0215 PROTEIN"/>
    <property type="match status" value="1"/>
</dbReference>
<evidence type="ECO:0000313" key="3">
    <source>
        <dbReference type="EMBL" id="OGG95704.1"/>
    </source>
</evidence>
<name>A0A1F6GC87_9BACT</name>
<evidence type="ECO:0000256" key="1">
    <source>
        <dbReference type="SAM" id="Phobius"/>
    </source>
</evidence>
<reference evidence="3 4" key="1">
    <citation type="journal article" date="2016" name="Nat. Commun.">
        <title>Thousands of microbial genomes shed light on interconnected biogeochemical processes in an aquifer system.</title>
        <authorList>
            <person name="Anantharaman K."/>
            <person name="Brown C.T."/>
            <person name="Hug L.A."/>
            <person name="Sharon I."/>
            <person name="Castelle C.J."/>
            <person name="Probst A.J."/>
            <person name="Thomas B.C."/>
            <person name="Singh A."/>
            <person name="Wilkins M.J."/>
            <person name="Karaoz U."/>
            <person name="Brodie E.L."/>
            <person name="Williams K.H."/>
            <person name="Hubbard S.S."/>
            <person name="Banfield J.F."/>
        </authorList>
    </citation>
    <scope>NUCLEOTIDE SEQUENCE [LARGE SCALE GENOMIC DNA]</scope>
</reference>
<dbReference type="Proteomes" id="UP000178149">
    <property type="component" value="Unassembled WGS sequence"/>
</dbReference>
<dbReference type="AlphaFoldDB" id="A0A1F6GC87"/>
<accession>A0A1F6GC87</accession>
<feature type="transmembrane region" description="Helical" evidence="1">
    <location>
        <begin position="30"/>
        <end position="53"/>
    </location>
</feature>
<keyword evidence="1" id="KW-0472">Membrane</keyword>
<organism evidence="3 4">
    <name type="scientific">Candidatus Kuenenbacteria bacterium RBG_16_41_7</name>
    <dbReference type="NCBI Taxonomy" id="1798560"/>
    <lineage>
        <taxon>Bacteria</taxon>
        <taxon>Candidatus Kueneniibacteriota</taxon>
    </lineage>
</organism>
<feature type="transmembrane region" description="Helical" evidence="1">
    <location>
        <begin position="65"/>
        <end position="89"/>
    </location>
</feature>
<dbReference type="Pfam" id="PF03703">
    <property type="entry name" value="bPH_2"/>
    <property type="match status" value="1"/>
</dbReference>
<proteinExistence type="predicted"/>
<protein>
    <recommendedName>
        <fullName evidence="2">YdbS-like PH domain-containing protein</fullName>
    </recommendedName>
</protein>
<sequence>MGAFFMFSLKYLPHKEADEKPIFVLHRHGFVLGVIIAGFLLIGILPLAAYLIIRAEPYQFFTGEAMAIFLRLLVFVFYLFWWMLFYYAFLDYYLDVWIVTNYRVIGVEQKGLFNRTVAEYKLFRIQDVVAEQKGFFATLVNYGEIHIQTAGEQQVIKFKQVPSPNHVARELIRLVEFNKKQFAELEKMEAGEMANEEKTQKNF</sequence>
<evidence type="ECO:0000313" key="4">
    <source>
        <dbReference type="Proteomes" id="UP000178149"/>
    </source>
</evidence>
<comment type="caution">
    <text evidence="3">The sequence shown here is derived from an EMBL/GenBank/DDBJ whole genome shotgun (WGS) entry which is preliminary data.</text>
</comment>
<gene>
    <name evidence="3" type="ORF">A2V95_00665</name>
</gene>
<feature type="domain" description="YdbS-like PH" evidence="2">
    <location>
        <begin position="109"/>
        <end position="170"/>
    </location>
</feature>
<dbReference type="PANTHER" id="PTHR37938">
    <property type="entry name" value="BLL0215 PROTEIN"/>
    <property type="match status" value="1"/>
</dbReference>
<dbReference type="EMBL" id="MFMV01000041">
    <property type="protein sequence ID" value="OGG95704.1"/>
    <property type="molecule type" value="Genomic_DNA"/>
</dbReference>
<keyword evidence="1" id="KW-1133">Transmembrane helix</keyword>
<keyword evidence="1" id="KW-0812">Transmembrane</keyword>
<evidence type="ECO:0000259" key="2">
    <source>
        <dbReference type="Pfam" id="PF03703"/>
    </source>
</evidence>
<dbReference type="InterPro" id="IPR005182">
    <property type="entry name" value="YdbS-like_PH"/>
</dbReference>